<feature type="domain" description="HAMP" evidence="7">
    <location>
        <begin position="438"/>
        <end position="492"/>
    </location>
</feature>
<dbReference type="SMART" id="SM00304">
    <property type="entry name" value="HAMP"/>
    <property type="match status" value="1"/>
</dbReference>
<dbReference type="FunFam" id="1.10.287.950:FF:000001">
    <property type="entry name" value="Methyl-accepting chemotaxis sensory transducer"/>
    <property type="match status" value="1"/>
</dbReference>
<feature type="domain" description="Methyl-accepting transducer" evidence="6">
    <location>
        <begin position="497"/>
        <end position="770"/>
    </location>
</feature>
<evidence type="ECO:0000259" key="7">
    <source>
        <dbReference type="PROSITE" id="PS50885"/>
    </source>
</evidence>
<dbReference type="EMBL" id="GU474862">
    <property type="protein sequence ID" value="ADI17386.1"/>
    <property type="molecule type" value="Genomic_DNA"/>
</dbReference>
<dbReference type="GO" id="GO:0006935">
    <property type="term" value="P:chemotaxis"/>
    <property type="evidence" value="ECO:0007669"/>
    <property type="project" value="TreeGrafter"/>
</dbReference>
<evidence type="ECO:0000259" key="6">
    <source>
        <dbReference type="PROSITE" id="PS50111"/>
    </source>
</evidence>
<dbReference type="SUPFAM" id="SSF58104">
    <property type="entry name" value="Methyl-accepting chemotaxis protein (MCP) signaling domain"/>
    <property type="match status" value="1"/>
</dbReference>
<dbReference type="Pfam" id="PF00672">
    <property type="entry name" value="HAMP"/>
    <property type="match status" value="1"/>
</dbReference>
<dbReference type="CDD" id="cd11386">
    <property type="entry name" value="MCP_signal"/>
    <property type="match status" value="1"/>
</dbReference>
<dbReference type="AlphaFoldDB" id="E0XSJ5"/>
<keyword evidence="1" id="KW-0488">Methylation</keyword>
<name>E0XSJ5_9DELT</name>
<feature type="transmembrane region" description="Helical" evidence="5">
    <location>
        <begin position="414"/>
        <end position="436"/>
    </location>
</feature>
<dbReference type="GO" id="GO:0004888">
    <property type="term" value="F:transmembrane signaling receptor activity"/>
    <property type="evidence" value="ECO:0007669"/>
    <property type="project" value="TreeGrafter"/>
</dbReference>
<evidence type="ECO:0000256" key="4">
    <source>
        <dbReference type="SAM" id="MobiDB-lite"/>
    </source>
</evidence>
<proteinExistence type="inferred from homology"/>
<dbReference type="SMART" id="SM00283">
    <property type="entry name" value="MA"/>
    <property type="match status" value="1"/>
</dbReference>
<feature type="compositionally biased region" description="Basic and acidic residues" evidence="4">
    <location>
        <begin position="826"/>
        <end position="835"/>
    </location>
</feature>
<dbReference type="PANTHER" id="PTHR43531:SF14">
    <property type="entry name" value="METHYL-ACCEPTING CHEMOTAXIS PROTEIN I-RELATED"/>
    <property type="match status" value="1"/>
</dbReference>
<keyword evidence="3" id="KW-0807">Transducer</keyword>
<dbReference type="PANTHER" id="PTHR43531">
    <property type="entry name" value="PROTEIN ICFG"/>
    <property type="match status" value="1"/>
</dbReference>
<reference evidence="8" key="1">
    <citation type="journal article" date="2011" name="Environ. Microbiol.">
        <title>Time-series analyses of Monterey Bay coastal microbial picoplankton using a 'genome proxy' microarray.</title>
        <authorList>
            <person name="Rich V.I."/>
            <person name="Pham V.D."/>
            <person name="Eppley J."/>
            <person name="Shi Y."/>
            <person name="DeLong E.F."/>
        </authorList>
    </citation>
    <scope>NUCLEOTIDE SEQUENCE</scope>
</reference>
<evidence type="ECO:0000256" key="1">
    <source>
        <dbReference type="ARBA" id="ARBA00022481"/>
    </source>
</evidence>
<keyword evidence="5" id="KW-0472">Membrane</keyword>
<dbReference type="GO" id="GO:0005886">
    <property type="term" value="C:plasma membrane"/>
    <property type="evidence" value="ECO:0007669"/>
    <property type="project" value="TreeGrafter"/>
</dbReference>
<comment type="similarity">
    <text evidence="2">Belongs to the methyl-accepting chemotaxis (MCP) protein family.</text>
</comment>
<evidence type="ECO:0000256" key="2">
    <source>
        <dbReference type="ARBA" id="ARBA00029447"/>
    </source>
</evidence>
<dbReference type="Gene3D" id="1.10.287.950">
    <property type="entry name" value="Methyl-accepting chemotaxis protein"/>
    <property type="match status" value="1"/>
</dbReference>
<protein>
    <submittedName>
        <fullName evidence="8">Methyl-accepting chemotaxis protein</fullName>
    </submittedName>
</protein>
<dbReference type="GO" id="GO:0007165">
    <property type="term" value="P:signal transduction"/>
    <property type="evidence" value="ECO:0007669"/>
    <property type="project" value="UniProtKB-KW"/>
</dbReference>
<organism evidence="8">
    <name type="scientific">uncultured delta proteobacterium HF0070_30B07</name>
    <dbReference type="NCBI Taxonomy" id="710826"/>
    <lineage>
        <taxon>Bacteria</taxon>
        <taxon>Deltaproteobacteria</taxon>
        <taxon>environmental samples</taxon>
    </lineage>
</organism>
<dbReference type="PROSITE" id="PS50885">
    <property type="entry name" value="HAMP"/>
    <property type="match status" value="1"/>
</dbReference>
<evidence type="ECO:0000256" key="3">
    <source>
        <dbReference type="PROSITE-ProRule" id="PRU00284"/>
    </source>
</evidence>
<keyword evidence="5" id="KW-0812">Transmembrane</keyword>
<accession>E0XSJ5</accession>
<feature type="transmembrane region" description="Helical" evidence="5">
    <location>
        <begin position="12"/>
        <end position="35"/>
    </location>
</feature>
<dbReference type="InterPro" id="IPR004089">
    <property type="entry name" value="MCPsignal_dom"/>
</dbReference>
<dbReference type="PROSITE" id="PS50111">
    <property type="entry name" value="CHEMOTAXIS_TRANSDUC_2"/>
    <property type="match status" value="1"/>
</dbReference>
<dbReference type="Pfam" id="PF00015">
    <property type="entry name" value="MCPsignal"/>
    <property type="match status" value="1"/>
</dbReference>
<keyword evidence="5" id="KW-1133">Transmembrane helix</keyword>
<evidence type="ECO:0000313" key="8">
    <source>
        <dbReference type="EMBL" id="ADI17386.1"/>
    </source>
</evidence>
<dbReference type="CDD" id="cd06225">
    <property type="entry name" value="HAMP"/>
    <property type="match status" value="1"/>
</dbReference>
<feature type="region of interest" description="Disordered" evidence="4">
    <location>
        <begin position="821"/>
        <end position="841"/>
    </location>
</feature>
<evidence type="ECO:0000256" key="5">
    <source>
        <dbReference type="SAM" id="Phobius"/>
    </source>
</evidence>
<dbReference type="InterPro" id="IPR003660">
    <property type="entry name" value="HAMP_dom"/>
</dbReference>
<dbReference type="InterPro" id="IPR051310">
    <property type="entry name" value="MCP_chemotaxis"/>
</dbReference>
<sequence>MKLPLITIRGKLFLIFVINSLVTIIISGLVINSFLGLSSNLQYSSEILSDYKTNLDSIRIEQSKLKGHTQSFYLNVTKETVKDGISKLNESLTSIEETLSLLSVEANESINNIDYSSQVRFIFGNELSGILEENVKDQKERDNLFSFNEKNQYLYDFQLNLDRSIDDQDEDIIIPKTPFQSNINSDLELIQREIINLKIFVKNTAKNSLDIMEVTPKSKKSISNLINAFNDFKEKRKRIVFKIRSKRSLIAGRPEYTEFMAKMYGGEGSLQGKEDDYDNAKYFKDNLFFKIQTLIERLDEIISQSKKKEDEKKVINISEFDKTYEAVYLELKTIVEETETQNNIDAFNQFHQTFLDTLEQVKISNQLIVDSEQLANRFSELNLILSKVLGDINFSLRKESDSVNKNVISDAENFIWVVLIVSIIGLAISLLFGFLVRRSITNPVDRLVDTAKDIAEGEGDLTKRIKVAEEDELGILSNWFNTFLRRLNDIIIQVKQDAHQINEVSQEMAAGNLDLSSRTHQQSASLEETASSMEEINSIVQNSAEEAKNANTLTKNAQKSVENSRKQLLDTVDESIKNNQEMLTTLQETNSKVVDAMEDIMSGSKKIAGIITLINDVAFQTNLLALNASVEAARAGEHGKGFAVVATEVRKLAHRSAKASKEIGDLIENSLESIETGRNLVTEGEKGMHEMREKVETMLNHLKSESDENLNDIIKSFLQVSEVMENIKVASLEQADGVGQINTTIADMQRITQENATLVEENARASSSMANNTKHLEEILNNFIVGEETVTQKIENKGGDQLLLGASTKQNFETGDEIPSVEITEEEQKQIEKFKNMPPFK</sequence>